<keyword evidence="3" id="KW-1185">Reference proteome</keyword>
<dbReference type="SUPFAM" id="SSF89957">
    <property type="entry name" value="MTH1187/YkoF-like"/>
    <property type="match status" value="1"/>
</dbReference>
<dbReference type="Pfam" id="PF07615">
    <property type="entry name" value="Ykof"/>
    <property type="match status" value="1"/>
</dbReference>
<dbReference type="Gene3D" id="3.30.70.930">
    <property type="match status" value="1"/>
</dbReference>
<dbReference type="EMBL" id="VOXD01000002">
    <property type="protein sequence ID" value="TXF91526.1"/>
    <property type="molecule type" value="Genomic_DNA"/>
</dbReference>
<dbReference type="Proteomes" id="UP000321907">
    <property type="component" value="Unassembled WGS sequence"/>
</dbReference>
<feature type="domain" description="Thiamin/hydroxymethyl pyrimidine-binding YkoF putative" evidence="1">
    <location>
        <begin position="4"/>
        <end position="58"/>
    </location>
</feature>
<dbReference type="RefSeq" id="WP_147929066.1">
    <property type="nucleotide sequence ID" value="NZ_VOXD01000002.1"/>
</dbReference>
<gene>
    <name evidence="2" type="ORF">FUA23_02180</name>
</gene>
<protein>
    <recommendedName>
        <fullName evidence="1">Thiamin/hydroxymethyl pyrimidine-binding YkoF putative domain-containing protein</fullName>
    </recommendedName>
</protein>
<organism evidence="2 3">
    <name type="scientific">Neolewinella aurantiaca</name>
    <dbReference type="NCBI Taxonomy" id="2602767"/>
    <lineage>
        <taxon>Bacteria</taxon>
        <taxon>Pseudomonadati</taxon>
        <taxon>Bacteroidota</taxon>
        <taxon>Saprospiria</taxon>
        <taxon>Saprospirales</taxon>
        <taxon>Lewinellaceae</taxon>
        <taxon>Neolewinella</taxon>
    </lineage>
</organism>
<reference evidence="2 3" key="1">
    <citation type="submission" date="2019-08" db="EMBL/GenBank/DDBJ databases">
        <title>Lewinella sp. strain SSH13 Genome sequencing and assembly.</title>
        <authorList>
            <person name="Kim I."/>
        </authorList>
    </citation>
    <scope>NUCLEOTIDE SEQUENCE [LARGE SCALE GENOMIC DNA]</scope>
    <source>
        <strain evidence="2 3">SSH13</strain>
    </source>
</reference>
<name>A0A5C7FJS2_9BACT</name>
<evidence type="ECO:0000313" key="3">
    <source>
        <dbReference type="Proteomes" id="UP000321907"/>
    </source>
</evidence>
<evidence type="ECO:0000259" key="1">
    <source>
        <dbReference type="Pfam" id="PF07615"/>
    </source>
</evidence>
<proteinExistence type="predicted"/>
<accession>A0A5C7FJS2</accession>
<dbReference type="InterPro" id="IPR011522">
    <property type="entry name" value="Thiamin/HMP-bd_put_YkoF"/>
</dbReference>
<dbReference type="InterPro" id="IPR029756">
    <property type="entry name" value="MTH1187/YkoF-like"/>
</dbReference>
<comment type="caution">
    <text evidence="2">The sequence shown here is derived from an EMBL/GenBank/DDBJ whole genome shotgun (WGS) entry which is preliminary data.</text>
</comment>
<sequence>MTTSAELSLYPLTPDYKEVIIDFIHQLRSQPGITVATNGLSTQLTGEYDAVMAALTEAMRPTIGGSVACSFVIKVLNVGIEPGADVEV</sequence>
<dbReference type="AlphaFoldDB" id="A0A5C7FJS2"/>
<dbReference type="OrthoDB" id="164222at2"/>
<evidence type="ECO:0000313" key="2">
    <source>
        <dbReference type="EMBL" id="TXF91526.1"/>
    </source>
</evidence>